<dbReference type="AlphaFoldDB" id="A0A1I3ZI57"/>
<evidence type="ECO:0000256" key="1">
    <source>
        <dbReference type="SAM" id="Phobius"/>
    </source>
</evidence>
<protein>
    <submittedName>
        <fullName evidence="2">Uncharacterized protein</fullName>
    </submittedName>
</protein>
<dbReference type="EMBL" id="FORT01000013">
    <property type="protein sequence ID" value="SFK43722.1"/>
    <property type="molecule type" value="Genomic_DNA"/>
</dbReference>
<organism evidence="2 3">
    <name type="scientific">Brevibacillus centrosporus</name>
    <dbReference type="NCBI Taxonomy" id="54910"/>
    <lineage>
        <taxon>Bacteria</taxon>
        <taxon>Bacillati</taxon>
        <taxon>Bacillota</taxon>
        <taxon>Bacilli</taxon>
        <taxon>Bacillales</taxon>
        <taxon>Paenibacillaceae</taxon>
        <taxon>Brevibacillus</taxon>
    </lineage>
</organism>
<keyword evidence="1" id="KW-1133">Transmembrane helix</keyword>
<keyword evidence="1" id="KW-0472">Membrane</keyword>
<feature type="transmembrane region" description="Helical" evidence="1">
    <location>
        <begin position="109"/>
        <end position="127"/>
    </location>
</feature>
<evidence type="ECO:0000313" key="2">
    <source>
        <dbReference type="EMBL" id="SFK43722.1"/>
    </source>
</evidence>
<keyword evidence="1" id="KW-0812">Transmembrane</keyword>
<keyword evidence="3" id="KW-1185">Reference proteome</keyword>
<proteinExistence type="predicted"/>
<accession>A0A1I3ZI57</accession>
<dbReference type="Pfam" id="PF22765">
    <property type="entry name" value="DUF7010"/>
    <property type="match status" value="1"/>
</dbReference>
<feature type="transmembrane region" description="Helical" evidence="1">
    <location>
        <begin position="79"/>
        <end position="103"/>
    </location>
</feature>
<gene>
    <name evidence="2" type="ORF">SAMN05518846_11399</name>
</gene>
<evidence type="ECO:0000313" key="3">
    <source>
        <dbReference type="Proteomes" id="UP000198915"/>
    </source>
</evidence>
<sequence>MRGEQKSLELWRKEMIEDAQKGYTMPLAGAVYFFVVGVLSFYLQPTTLSFIWIVGMGSVFPLGILFSKSLGVNLMAKGNPLGTLGGIVGGTQAFFIPVYIVAMTVAPDWLPVTIGILGGSHFLPYVWIYDSPTYLFIAVGMGLVSLGIGVFYLEGSYQLLPFLLMGIYLIGVLGLRMEQRRFHHRNL</sequence>
<reference evidence="3" key="1">
    <citation type="submission" date="2016-10" db="EMBL/GenBank/DDBJ databases">
        <authorList>
            <person name="Varghese N."/>
            <person name="Submissions S."/>
        </authorList>
    </citation>
    <scope>NUCLEOTIDE SEQUENCE [LARGE SCALE GENOMIC DNA]</scope>
    <source>
        <strain evidence="3">OK042</strain>
    </source>
</reference>
<feature type="transmembrane region" description="Helical" evidence="1">
    <location>
        <begin position="159"/>
        <end position="177"/>
    </location>
</feature>
<dbReference type="Proteomes" id="UP000198915">
    <property type="component" value="Unassembled WGS sequence"/>
</dbReference>
<feature type="transmembrane region" description="Helical" evidence="1">
    <location>
        <begin position="49"/>
        <end position="67"/>
    </location>
</feature>
<name>A0A1I3ZI57_9BACL</name>
<dbReference type="InterPro" id="IPR053824">
    <property type="entry name" value="DUF7010"/>
</dbReference>
<feature type="transmembrane region" description="Helical" evidence="1">
    <location>
        <begin position="134"/>
        <end position="153"/>
    </location>
</feature>
<dbReference type="STRING" id="1884381.SAMN05518846_11399"/>
<dbReference type="RefSeq" id="WP_092272794.1">
    <property type="nucleotide sequence ID" value="NZ_FORT01000013.1"/>
</dbReference>
<feature type="transmembrane region" description="Helical" evidence="1">
    <location>
        <begin position="21"/>
        <end position="43"/>
    </location>
</feature>